<dbReference type="PANTHER" id="PTHR38469:SF1">
    <property type="entry name" value="PERIPLASMIC PEPTIDASE SUBFAMILY S1B"/>
    <property type="match status" value="1"/>
</dbReference>
<organism evidence="7 8">
    <name type="scientific">Solimonas marina</name>
    <dbReference type="NCBI Taxonomy" id="2714601"/>
    <lineage>
        <taxon>Bacteria</taxon>
        <taxon>Pseudomonadati</taxon>
        <taxon>Pseudomonadota</taxon>
        <taxon>Gammaproteobacteria</taxon>
        <taxon>Nevskiales</taxon>
        <taxon>Nevskiaceae</taxon>
        <taxon>Solimonas</taxon>
    </lineage>
</organism>
<evidence type="ECO:0000313" key="7">
    <source>
        <dbReference type="EMBL" id="NKF21515.1"/>
    </source>
</evidence>
<evidence type="ECO:0000256" key="6">
    <source>
        <dbReference type="RuleBase" id="RU366067"/>
    </source>
</evidence>
<dbReference type="SUPFAM" id="SSF50494">
    <property type="entry name" value="Trypsin-like serine proteases"/>
    <property type="match status" value="1"/>
</dbReference>
<dbReference type="InterPro" id="IPR009003">
    <property type="entry name" value="Peptidase_S1_PA"/>
</dbReference>
<dbReference type="AlphaFoldDB" id="A0A970B5F9"/>
<evidence type="ECO:0000256" key="5">
    <source>
        <dbReference type="ARBA" id="ARBA00022801"/>
    </source>
</evidence>
<dbReference type="GO" id="GO:0008239">
    <property type="term" value="F:dipeptidyl-peptidase activity"/>
    <property type="evidence" value="ECO:0007669"/>
    <property type="project" value="UniProtKB-UniRule"/>
</dbReference>
<dbReference type="GO" id="GO:0043171">
    <property type="term" value="P:peptide catabolic process"/>
    <property type="evidence" value="ECO:0007669"/>
    <property type="project" value="UniProtKB-UniRule"/>
</dbReference>
<comment type="similarity">
    <text evidence="1 6">Belongs to the peptidase S46 family.</text>
</comment>
<keyword evidence="8" id="KW-1185">Reference proteome</keyword>
<evidence type="ECO:0000256" key="2">
    <source>
        <dbReference type="ARBA" id="ARBA00022438"/>
    </source>
</evidence>
<evidence type="ECO:0000256" key="1">
    <source>
        <dbReference type="ARBA" id="ARBA00010491"/>
    </source>
</evidence>
<keyword evidence="3 6" id="KW-0645">Protease</keyword>
<dbReference type="InterPro" id="IPR043504">
    <property type="entry name" value="Peptidase_S1_PA_chymotrypsin"/>
</dbReference>
<comment type="caution">
    <text evidence="7">The sequence shown here is derived from an EMBL/GenBank/DDBJ whole genome shotgun (WGS) entry which is preliminary data.</text>
</comment>
<keyword evidence="4 6" id="KW-0732">Signal</keyword>
<sequence length="680" mass="75668">MIFDPRGWCALVLSLFAATASAAEGMWTLDNLPLAQLKAKYGFEPDAKWVDHVMKASVRLADGCSGSFVSKDGLVLTNAHCVLSCVQDLSGKKDWVNDGFVARKREEEVACPTMELNRLEQITDVTDQIRAATAGKQGEDYVDAKQAAQAKLESDCTGKDAAHTRCDVVELYDGGKFDLYRYHRFQDVRLVFWPEYRAAFFGGDPDNFSFPRYNLDMGMLRAYENGKPAKVKDFFPLNPAGAKPGELTMVTGHPGSTDRQLTMAQLEGLRDYRLIDMALYMAERRAMLAQYSRIGAEAARQAQTDLTFTANSLKVYRGQLEALHDPAVFARKQQDEQALRAAAASDAPWEAVAQAERVRRNHYIRYMMLERRQAFYSDEFRIARELVRHADEMAKPNASRLPEYQDSALPRIEQRVMSKAPIYPEYEKAKLTWSLTKLREAVGPDDPLVMLVLGKESPAQLAAELVDHSELADLSVRKKLWNGGAAAIAASKDPFIELARAVDAPSRAVRKTMEADVDGPEERAAEEIAKVRFDKYGTSVYPDATFTLRLSYGEVKGWDEDGHEVAPYTQMEGAFARQTGSDPFLLPKSWNAAKDKLDLSTPFDFVTTNDIIGGNSGSPVINRDAQIVGLAFDGNQHSFGGAYWFDERLNRCVAVHPAAIAEALSKIYDAGALLKEMEGR</sequence>
<dbReference type="EC" id="3.4.14.-" evidence="6"/>
<accession>A0A970B5F9</accession>
<comment type="function">
    <text evidence="6">Catalyzes the removal of dipeptides from the N-terminus of oligopeptides.</text>
</comment>
<keyword evidence="2 6" id="KW-0031">Aminopeptidase</keyword>
<feature type="chain" id="PRO_5038167120" description="Dipeptidyl-peptidase" evidence="6">
    <location>
        <begin position="23"/>
        <end position="680"/>
    </location>
</feature>
<dbReference type="Proteomes" id="UP000653472">
    <property type="component" value="Unassembled WGS sequence"/>
</dbReference>
<keyword evidence="5 6" id="KW-0378">Hydrolase</keyword>
<evidence type="ECO:0000256" key="3">
    <source>
        <dbReference type="ARBA" id="ARBA00022670"/>
    </source>
</evidence>
<gene>
    <name evidence="7" type="ORF">G7Y82_04230</name>
</gene>
<name>A0A970B5F9_9GAMM</name>
<dbReference type="InterPro" id="IPR019500">
    <property type="entry name" value="Pep_S46"/>
</dbReference>
<protein>
    <recommendedName>
        <fullName evidence="6">Dipeptidyl-peptidase</fullName>
        <ecNumber evidence="6">3.4.14.-</ecNumber>
    </recommendedName>
</protein>
<evidence type="ECO:0000256" key="4">
    <source>
        <dbReference type="ARBA" id="ARBA00022729"/>
    </source>
</evidence>
<dbReference type="Gene3D" id="2.40.10.10">
    <property type="entry name" value="Trypsin-like serine proteases"/>
    <property type="match status" value="1"/>
</dbReference>
<dbReference type="Pfam" id="PF10459">
    <property type="entry name" value="Peptidase_S46"/>
    <property type="match status" value="1"/>
</dbReference>
<dbReference type="PANTHER" id="PTHR38469">
    <property type="entry name" value="PERIPLASMIC PEPTIDASE SUBFAMILY S1B"/>
    <property type="match status" value="1"/>
</dbReference>
<keyword evidence="6" id="KW-0720">Serine protease</keyword>
<feature type="signal peptide" evidence="6">
    <location>
        <begin position="1"/>
        <end position="22"/>
    </location>
</feature>
<dbReference type="GO" id="GO:0006508">
    <property type="term" value="P:proteolysis"/>
    <property type="evidence" value="ECO:0007669"/>
    <property type="project" value="UniProtKB-KW"/>
</dbReference>
<evidence type="ECO:0000313" key="8">
    <source>
        <dbReference type="Proteomes" id="UP000653472"/>
    </source>
</evidence>
<proteinExistence type="inferred from homology"/>
<dbReference type="GO" id="GO:0070009">
    <property type="term" value="F:serine-type aminopeptidase activity"/>
    <property type="evidence" value="ECO:0007669"/>
    <property type="project" value="UniProtKB-UniRule"/>
</dbReference>
<dbReference type="EMBL" id="JAAVXB010000002">
    <property type="protein sequence ID" value="NKF21515.1"/>
    <property type="molecule type" value="Genomic_DNA"/>
</dbReference>
<reference evidence="7" key="1">
    <citation type="submission" date="2020-03" db="EMBL/GenBank/DDBJ databases">
        <title>Solimonas marina sp. nov., isolated from deep seawater of the Pacific Ocean.</title>
        <authorList>
            <person name="Liu X."/>
            <person name="Lai Q."/>
            <person name="Sun F."/>
            <person name="Gai Y."/>
            <person name="Li G."/>
            <person name="Shao Z."/>
        </authorList>
    </citation>
    <scope>NUCLEOTIDE SEQUENCE</scope>
    <source>
        <strain evidence="7">C16B3</strain>
    </source>
</reference>